<dbReference type="PROSITE" id="PS51257">
    <property type="entry name" value="PROKAR_LIPOPROTEIN"/>
    <property type="match status" value="1"/>
</dbReference>
<dbReference type="SUPFAM" id="SSF53850">
    <property type="entry name" value="Periplasmic binding protein-like II"/>
    <property type="match status" value="1"/>
</dbReference>
<dbReference type="InterPro" id="IPR050490">
    <property type="entry name" value="Bact_solute-bd_prot1"/>
</dbReference>
<evidence type="ECO:0000256" key="2">
    <source>
        <dbReference type="SAM" id="SignalP"/>
    </source>
</evidence>
<evidence type="ECO:0000313" key="4">
    <source>
        <dbReference type="Proteomes" id="UP000284751"/>
    </source>
</evidence>
<accession>A0A412AW83</accession>
<dbReference type="PANTHER" id="PTHR43649:SF12">
    <property type="entry name" value="DIACETYLCHITOBIOSE BINDING PROTEIN DASA"/>
    <property type="match status" value="1"/>
</dbReference>
<dbReference type="Pfam" id="PF01547">
    <property type="entry name" value="SBP_bac_1"/>
    <property type="match status" value="1"/>
</dbReference>
<dbReference type="CDD" id="cd13585">
    <property type="entry name" value="PBP2_TMBP_like"/>
    <property type="match status" value="1"/>
</dbReference>
<reference evidence="3 4" key="1">
    <citation type="submission" date="2018-08" db="EMBL/GenBank/DDBJ databases">
        <title>A genome reference for cultivated species of the human gut microbiota.</title>
        <authorList>
            <person name="Zou Y."/>
            <person name="Xue W."/>
            <person name="Luo G."/>
        </authorList>
    </citation>
    <scope>NUCLEOTIDE SEQUENCE [LARGE SCALE GENOMIC DNA]</scope>
    <source>
        <strain evidence="3 4">AF28-26</strain>
    </source>
</reference>
<feature type="compositionally biased region" description="Low complexity" evidence="1">
    <location>
        <begin position="29"/>
        <end position="51"/>
    </location>
</feature>
<name>A0A412AW83_9FIRM</name>
<feature type="chain" id="PRO_5038664530" evidence="2">
    <location>
        <begin position="22"/>
        <end position="463"/>
    </location>
</feature>
<organism evidence="3 4">
    <name type="scientific">[Clostridium] leptum</name>
    <dbReference type="NCBI Taxonomy" id="1535"/>
    <lineage>
        <taxon>Bacteria</taxon>
        <taxon>Bacillati</taxon>
        <taxon>Bacillota</taxon>
        <taxon>Clostridia</taxon>
        <taxon>Eubacteriales</taxon>
        <taxon>Oscillospiraceae</taxon>
        <taxon>Oscillospiraceae incertae sedis</taxon>
    </lineage>
</organism>
<dbReference type="PANTHER" id="PTHR43649">
    <property type="entry name" value="ARABINOSE-BINDING PROTEIN-RELATED"/>
    <property type="match status" value="1"/>
</dbReference>
<evidence type="ECO:0000313" key="3">
    <source>
        <dbReference type="EMBL" id="RGQ38949.1"/>
    </source>
</evidence>
<proteinExistence type="predicted"/>
<keyword evidence="2" id="KW-0732">Signal</keyword>
<dbReference type="AlphaFoldDB" id="A0A412AW83"/>
<sequence>MKAKRLVSALTMIALLTGIFAGCTGDGGTTSSTGGDSSTAGDSSATESTGGDTEKFNTTLNVIGVDNVITTTAFDEKHLQELRDLYGIEVNFQQFTNEQASNKIAVSMAAGGADIDALMFRPLDETLLFVQNGWLENLQPYIDADPEAANYDDYMDASKEVTQDPATGDAVGLPVMTESGAVYYNKTMWKAAGLTEADYPKTMDELYNVAVKLTDRDAGVSGFACRGVANPAVTQFSGFLRAYGADFFTEADDGTKTATINTPEALKAFEFYGKLLRDTGPDGVLSMTWTETWSLFSQGQAAMRFDANTNLGSWDPDNSAITLEEIGCFDLPVGPDGDYGNYSITPWALGISYGSTQKDAAWALINWMATSKMQQDAQSNGSSAARTSVWEVEGLSSWPQEFQDLAAAVGNKAHGTDRPYMINVAAARDVIGQVIVTAIEGGDVQAAADTANTDFQKLLDDEK</sequence>
<feature type="region of interest" description="Disordered" evidence="1">
    <location>
        <begin position="28"/>
        <end position="53"/>
    </location>
</feature>
<dbReference type="EMBL" id="QRTC01000036">
    <property type="protein sequence ID" value="RGQ38949.1"/>
    <property type="molecule type" value="Genomic_DNA"/>
</dbReference>
<gene>
    <name evidence="3" type="ORF">DWY99_09285</name>
</gene>
<comment type="caution">
    <text evidence="3">The sequence shown here is derived from an EMBL/GenBank/DDBJ whole genome shotgun (WGS) entry which is preliminary data.</text>
</comment>
<dbReference type="InterPro" id="IPR006059">
    <property type="entry name" value="SBP"/>
</dbReference>
<dbReference type="Gene3D" id="3.40.190.10">
    <property type="entry name" value="Periplasmic binding protein-like II"/>
    <property type="match status" value="2"/>
</dbReference>
<evidence type="ECO:0000256" key="1">
    <source>
        <dbReference type="SAM" id="MobiDB-lite"/>
    </source>
</evidence>
<feature type="signal peptide" evidence="2">
    <location>
        <begin position="1"/>
        <end position="21"/>
    </location>
</feature>
<protein>
    <submittedName>
        <fullName evidence="3">Extracellular solute-binding protein</fullName>
    </submittedName>
</protein>
<dbReference type="Proteomes" id="UP000284751">
    <property type="component" value="Unassembled WGS sequence"/>
</dbReference>